<protein>
    <submittedName>
        <fullName evidence="1">Uncharacterized protein</fullName>
    </submittedName>
</protein>
<organism evidence="1 2">
    <name type="scientific">Acetobacter senegalensis</name>
    <dbReference type="NCBI Taxonomy" id="446692"/>
    <lineage>
        <taxon>Bacteria</taxon>
        <taxon>Pseudomonadati</taxon>
        <taxon>Pseudomonadota</taxon>
        <taxon>Alphaproteobacteria</taxon>
        <taxon>Acetobacterales</taxon>
        <taxon>Acetobacteraceae</taxon>
        <taxon>Acetobacter</taxon>
    </lineage>
</organism>
<gene>
    <name evidence="1" type="ORF">AD948_06225</name>
</gene>
<comment type="caution">
    <text evidence="1">The sequence shown here is derived from an EMBL/GenBank/DDBJ whole genome shotgun (WGS) entry which is preliminary data.</text>
</comment>
<dbReference type="Proteomes" id="UP000075360">
    <property type="component" value="Unassembled WGS sequence"/>
</dbReference>
<name>A0A149U3S4_9PROT</name>
<evidence type="ECO:0000313" key="1">
    <source>
        <dbReference type="EMBL" id="KXV60123.1"/>
    </source>
</evidence>
<dbReference type="AlphaFoldDB" id="A0A149U3S4"/>
<dbReference type="PATRIC" id="fig|446692.4.peg.670"/>
<sequence length="68" mass="7565">MPGLAPARQSLPGFTLARWLSLLLQARQCNGSRPRCIPSFPLKTQSWPGVGFFATAMWNAMKETPFMP</sequence>
<accession>A0A149U3S4</accession>
<proteinExistence type="predicted"/>
<dbReference type="EMBL" id="LHZU01000119">
    <property type="protein sequence ID" value="KXV60123.1"/>
    <property type="molecule type" value="Genomic_DNA"/>
</dbReference>
<evidence type="ECO:0000313" key="2">
    <source>
        <dbReference type="Proteomes" id="UP000075360"/>
    </source>
</evidence>
<reference evidence="1 2" key="1">
    <citation type="submission" date="2015-06" db="EMBL/GenBank/DDBJ databases">
        <title>Improved classification and identification of acetic acid bacteria using matrix-assisted laser desorption/ionization time-of-flight mass spectrometry; Gluconobacter nephelii and Gluconobacter uchimurae are later heterotypic synonyms of Gluconobacter japonicus and Gluconobacter oxydans, respectively.</title>
        <authorList>
            <person name="Li L."/>
            <person name="Cleenwerck I."/>
            <person name="De Vuyst L."/>
            <person name="Vandamme P."/>
        </authorList>
    </citation>
    <scope>NUCLEOTIDE SEQUENCE [LARGE SCALE GENOMIC DNA]</scope>
    <source>
        <strain evidence="1 2">LMG 23690</strain>
    </source>
</reference>